<reference evidence="1 2" key="1">
    <citation type="submission" date="2020-02" db="EMBL/GenBank/DDBJ databases">
        <title>Draft genome sequence of Haematococcus lacustris strain NIES-144.</title>
        <authorList>
            <person name="Morimoto D."/>
            <person name="Nakagawa S."/>
            <person name="Yoshida T."/>
            <person name="Sawayama S."/>
        </authorList>
    </citation>
    <scope>NUCLEOTIDE SEQUENCE [LARGE SCALE GENOMIC DNA]</scope>
    <source>
        <strain evidence="1 2">NIES-144</strain>
    </source>
</reference>
<feature type="non-terminal residue" evidence="1">
    <location>
        <position position="1"/>
    </location>
</feature>
<evidence type="ECO:0000313" key="2">
    <source>
        <dbReference type="Proteomes" id="UP000485058"/>
    </source>
</evidence>
<comment type="caution">
    <text evidence="1">The sequence shown here is derived from an EMBL/GenBank/DDBJ whole genome shotgun (WGS) entry which is preliminary data.</text>
</comment>
<dbReference type="EMBL" id="BLLF01000383">
    <property type="protein sequence ID" value="GFH11205.1"/>
    <property type="molecule type" value="Genomic_DNA"/>
</dbReference>
<protein>
    <submittedName>
        <fullName evidence="1">Uncharacterized protein</fullName>
    </submittedName>
</protein>
<accession>A0A699YPM1</accession>
<evidence type="ECO:0000313" key="1">
    <source>
        <dbReference type="EMBL" id="GFH11205.1"/>
    </source>
</evidence>
<feature type="non-terminal residue" evidence="1">
    <location>
        <position position="87"/>
    </location>
</feature>
<gene>
    <name evidence="1" type="ORF">HaLaN_06672</name>
</gene>
<name>A0A699YPM1_HAELA</name>
<sequence>GNRIVCLFGSWHDTHVTIVAAGAAAATSGAGLCRAAHWAQDVTQGGMAEQGDKRMTASAAVQGADSLDEEVQAKVLEQQEREVLQAI</sequence>
<keyword evidence="2" id="KW-1185">Reference proteome</keyword>
<proteinExistence type="predicted"/>
<dbReference type="Proteomes" id="UP000485058">
    <property type="component" value="Unassembled WGS sequence"/>
</dbReference>
<dbReference type="AlphaFoldDB" id="A0A699YPM1"/>
<organism evidence="1 2">
    <name type="scientific">Haematococcus lacustris</name>
    <name type="common">Green alga</name>
    <name type="synonym">Haematococcus pluvialis</name>
    <dbReference type="NCBI Taxonomy" id="44745"/>
    <lineage>
        <taxon>Eukaryota</taxon>
        <taxon>Viridiplantae</taxon>
        <taxon>Chlorophyta</taxon>
        <taxon>core chlorophytes</taxon>
        <taxon>Chlorophyceae</taxon>
        <taxon>CS clade</taxon>
        <taxon>Chlamydomonadales</taxon>
        <taxon>Haematococcaceae</taxon>
        <taxon>Haematococcus</taxon>
    </lineage>
</organism>